<dbReference type="Pfam" id="PF00665">
    <property type="entry name" value="rve"/>
    <property type="match status" value="1"/>
</dbReference>
<dbReference type="Pfam" id="PF13276">
    <property type="entry name" value="HTH_21"/>
    <property type="match status" value="1"/>
</dbReference>
<dbReference type="GO" id="GO:0015074">
    <property type="term" value="P:DNA integration"/>
    <property type="evidence" value="ECO:0007669"/>
    <property type="project" value="InterPro"/>
</dbReference>
<comment type="caution">
    <text evidence="3">The sequence shown here is derived from an EMBL/GenBank/DDBJ whole genome shotgun (WGS) entry which is preliminary data.</text>
</comment>
<dbReference type="PROSITE" id="PS50994">
    <property type="entry name" value="INTEGRASE"/>
    <property type="match status" value="1"/>
</dbReference>
<dbReference type="Gene3D" id="3.30.420.10">
    <property type="entry name" value="Ribonuclease H-like superfamily/Ribonuclease H"/>
    <property type="match status" value="1"/>
</dbReference>
<dbReference type="InterPro" id="IPR012337">
    <property type="entry name" value="RNaseH-like_sf"/>
</dbReference>
<dbReference type="AlphaFoldDB" id="A0A0M0KDJ6"/>
<dbReference type="GO" id="GO:0003676">
    <property type="term" value="F:nucleic acid binding"/>
    <property type="evidence" value="ECO:0007669"/>
    <property type="project" value="InterPro"/>
</dbReference>
<dbReference type="NCBIfam" id="NF033516">
    <property type="entry name" value="transpos_IS3"/>
    <property type="match status" value="1"/>
</dbReference>
<dbReference type="EMBL" id="LILD01000012">
    <property type="protein sequence ID" value="KOO36463.1"/>
    <property type="molecule type" value="Genomic_DNA"/>
</dbReference>
<sequence length="284" mass="33721">MVLKAQRFQMIDKLRRKHPLMWLLKIGEVSKAGYYKWRNSRSKQAIRREEDILLKEHILALHKRHPYFGYKRMTRALSREGMVINHKRVRRLMRELGIKSVIRKKRPFYGRRGSIVFPNVLNREFYSEKQYEKLVTDITYVRIGDKFVYLSAVLDLIVAWQLSERNDLDLVVDTLKQLTGKSFAKNALIHSDQGFQYTTKTYEKQLEGLGVQGSHSRRGNCYDNACIESFFSHLKVEKLYLIRPKTVEQAQWAIQEYINYYNNGRFQEKFKGLSPIEYREKAAA</sequence>
<dbReference type="InterPro" id="IPR050900">
    <property type="entry name" value="Transposase_IS3/IS150/IS904"/>
</dbReference>
<organism evidence="3">
    <name type="scientific">Halalkalibacterium halodurans</name>
    <name type="common">Bacillus halodurans</name>
    <dbReference type="NCBI Taxonomy" id="86665"/>
    <lineage>
        <taxon>Bacteria</taxon>
        <taxon>Bacillati</taxon>
        <taxon>Bacillota</taxon>
        <taxon>Bacilli</taxon>
        <taxon>Bacillales</taxon>
        <taxon>Bacillaceae</taxon>
        <taxon>Halalkalibacterium (ex Joshi et al. 2022)</taxon>
    </lineage>
</organism>
<proteinExistence type="predicted"/>
<dbReference type="PANTHER" id="PTHR46889">
    <property type="entry name" value="TRANSPOSASE INSF FOR INSERTION SEQUENCE IS3B-RELATED"/>
    <property type="match status" value="1"/>
</dbReference>
<evidence type="ECO:0000256" key="1">
    <source>
        <dbReference type="ARBA" id="ARBA00002286"/>
    </source>
</evidence>
<dbReference type="PANTHER" id="PTHR46889:SF4">
    <property type="entry name" value="TRANSPOSASE INSO FOR INSERTION SEQUENCE ELEMENT IS911B-RELATED"/>
    <property type="match status" value="1"/>
</dbReference>
<gene>
    <name evidence="3" type="ORF">AMD02_18320</name>
</gene>
<evidence type="ECO:0000259" key="2">
    <source>
        <dbReference type="PROSITE" id="PS50994"/>
    </source>
</evidence>
<dbReference type="InterPro" id="IPR048020">
    <property type="entry name" value="Transpos_IS3"/>
</dbReference>
<comment type="function">
    <text evidence="1">Involved in the transposition of the insertion sequence.</text>
</comment>
<dbReference type="InterPro" id="IPR036397">
    <property type="entry name" value="RNaseH_sf"/>
</dbReference>
<dbReference type="PATRIC" id="fig|136160.3.peg.144"/>
<dbReference type="InterPro" id="IPR001584">
    <property type="entry name" value="Integrase_cat-core"/>
</dbReference>
<name>A0A0M0KDJ6_ALKHA</name>
<evidence type="ECO:0000313" key="3">
    <source>
        <dbReference type="EMBL" id="KOO36463.1"/>
    </source>
</evidence>
<protein>
    <submittedName>
        <fullName evidence="3">Integrase</fullName>
    </submittedName>
</protein>
<reference evidence="3" key="1">
    <citation type="submission" date="2015-08" db="EMBL/GenBank/DDBJ databases">
        <title>Complete DNA Sequence of Pseudomonas syringae pv. actinidiae, the Causal Agent of Kiwifruit Canker Disease.</title>
        <authorList>
            <person name="Rikkerink E.H.A."/>
            <person name="Fineran P.C."/>
        </authorList>
    </citation>
    <scope>NUCLEOTIDE SEQUENCE</scope>
    <source>
        <strain evidence="3">DSM 13666</strain>
    </source>
</reference>
<accession>A0A0M0KDJ6</accession>
<dbReference type="Pfam" id="PF13333">
    <property type="entry name" value="rve_2"/>
    <property type="match status" value="1"/>
</dbReference>
<dbReference type="SUPFAM" id="SSF53098">
    <property type="entry name" value="Ribonuclease H-like"/>
    <property type="match status" value="1"/>
</dbReference>
<dbReference type="InterPro" id="IPR025948">
    <property type="entry name" value="HTH-like_dom"/>
</dbReference>
<feature type="domain" description="Integrase catalytic" evidence="2">
    <location>
        <begin position="126"/>
        <end position="283"/>
    </location>
</feature>